<accession>A0ABM7FM73</accession>
<evidence type="ECO:0000256" key="2">
    <source>
        <dbReference type="SAM" id="MobiDB-lite"/>
    </source>
</evidence>
<dbReference type="PRINTS" id="PR01774">
    <property type="entry name" value="EXFOLTOXIN"/>
</dbReference>
<organism evidence="3 4">
    <name type="scientific">Staphylococcus caprae</name>
    <dbReference type="NCBI Taxonomy" id="29380"/>
    <lineage>
        <taxon>Bacteria</taxon>
        <taxon>Bacillati</taxon>
        <taxon>Bacillota</taxon>
        <taxon>Bacilli</taxon>
        <taxon>Bacillales</taxon>
        <taxon>Staphylococcaceae</taxon>
        <taxon>Staphylococcus</taxon>
    </lineage>
</organism>
<dbReference type="GeneID" id="58049857"/>
<keyword evidence="1" id="KW-0720">Serine protease</keyword>
<feature type="compositionally biased region" description="Basic residues" evidence="2">
    <location>
        <begin position="202"/>
        <end position="211"/>
    </location>
</feature>
<dbReference type="Pfam" id="PF13365">
    <property type="entry name" value="Trypsin_2"/>
    <property type="match status" value="1"/>
</dbReference>
<feature type="region of interest" description="Disordered" evidence="2">
    <location>
        <begin position="148"/>
        <end position="252"/>
    </location>
</feature>
<dbReference type="EMBL" id="AP018586">
    <property type="protein sequence ID" value="BBD91180.1"/>
    <property type="molecule type" value="Genomic_DNA"/>
</dbReference>
<feature type="compositionally biased region" description="Low complexity" evidence="2">
    <location>
        <begin position="187"/>
        <end position="201"/>
    </location>
</feature>
<dbReference type="InterPro" id="IPR009003">
    <property type="entry name" value="Peptidase_S1_PA"/>
</dbReference>
<dbReference type="InterPro" id="IPR043504">
    <property type="entry name" value="Peptidase_S1_PA_chymotrypsin"/>
</dbReference>
<keyword evidence="4" id="KW-1185">Reference proteome</keyword>
<evidence type="ECO:0000256" key="1">
    <source>
        <dbReference type="ARBA" id="ARBA00022825"/>
    </source>
</evidence>
<dbReference type="RefSeq" id="WP_206416886.1">
    <property type="nucleotide sequence ID" value="NZ_AP018585.1"/>
</dbReference>
<evidence type="ECO:0000313" key="4">
    <source>
        <dbReference type="Proteomes" id="UP000274772"/>
    </source>
</evidence>
<dbReference type="Proteomes" id="UP000274772">
    <property type="component" value="Chromosome"/>
</dbReference>
<evidence type="ECO:0000313" key="3">
    <source>
        <dbReference type="EMBL" id="BBD91180.1"/>
    </source>
</evidence>
<name>A0ABM7FM73_9STAP</name>
<keyword evidence="1" id="KW-0645">Protease</keyword>
<feature type="compositionally biased region" description="Basic residues" evidence="2">
    <location>
        <begin position="148"/>
        <end position="161"/>
    </location>
</feature>
<dbReference type="Gene3D" id="2.40.10.10">
    <property type="entry name" value="Trypsin-like serine proteases"/>
    <property type="match status" value="2"/>
</dbReference>
<gene>
    <name evidence="3" type="ORF">JMUB590_0070</name>
</gene>
<protein>
    <submittedName>
        <fullName evidence="3">Trypsin</fullName>
    </submittedName>
</protein>
<reference evidence="3 4" key="1">
    <citation type="submission" date="2018-05" db="EMBL/GenBank/DDBJ databases">
        <title>Complete genome sequencing of three human clinical isolates of Staphylococcus caprae reveals virulence factors similar to those of S. epidermidis and S. capitis.</title>
        <authorList>
            <person name="Watanabe S."/>
            <person name="Cui L."/>
        </authorList>
    </citation>
    <scope>NUCLEOTIDE SEQUENCE [LARGE SCALE GENOMIC DNA]</scope>
    <source>
        <strain evidence="3 4">JMUB590</strain>
    </source>
</reference>
<proteinExistence type="predicted"/>
<keyword evidence="1" id="KW-0378">Hydrolase</keyword>
<dbReference type="InterPro" id="IPR008353">
    <property type="entry name" value="Peptidase_S1B_tx"/>
</dbReference>
<dbReference type="SUPFAM" id="SSF50494">
    <property type="entry name" value="Trypsin-like serine proteases"/>
    <property type="match status" value="1"/>
</dbReference>
<sequence length="500" mass="55496">MNKGDILGRFTRIIVALLMIIGLSALFQINEAGAATKGNVVKVKGTPKQQVGIQHDHHVAKTKSNIQSTQVLQNSNYRTPKTQPTSTQYVKHTHSSSNHVVPNNSQKYRIAKRKGISFSRQTAKPQHRTIVKHATVHHKVTPATVKFQKKTKVVHPVHKHPQWLSQATKTRKVSSSSKVSKSKTSRTSKTATKSKATTSKTSKSKVTKAKPVKPSVKTSVRTATKTTHSQPKKNYYNKPPKRWPSNIPGGDNVRDFGQTTKESGLDDALKIMKKYGNKGVSIEPTKAKDANIGMVFNWNPTAKQLTYGTGTAIGRHTILTANHVVNDQRAHKPLTPSQPQNMRISLLQEGSKVGRSLEVFGVQMLQYGDVALVYTYEDISKYMKIRKIASETTIKSMKANTPIHMYHYGTPSGKYKNDPAGTMYHSKGKYSMTARNVNPIGYYQMMAEPGSSGGAVLNSKNEIVGVHAFRVDSGEYKTYHLNTMAEIRGKLRKEIIDNIL</sequence>